<feature type="domain" description="Nudix hydrolase" evidence="4">
    <location>
        <begin position="18"/>
        <end position="145"/>
    </location>
</feature>
<comment type="similarity">
    <text evidence="3">Belongs to the Nudix hydrolase family.</text>
</comment>
<dbReference type="InterPro" id="IPR000086">
    <property type="entry name" value="NUDIX_hydrolase_dom"/>
</dbReference>
<dbReference type="GO" id="GO:0016787">
    <property type="term" value="F:hydrolase activity"/>
    <property type="evidence" value="ECO:0007669"/>
    <property type="project" value="UniProtKB-KW"/>
</dbReference>
<protein>
    <submittedName>
        <fullName evidence="5">NUDIX hydrolase</fullName>
    </submittedName>
</protein>
<gene>
    <name evidence="5" type="ORF">HF295_01525</name>
</gene>
<dbReference type="InterPro" id="IPR015797">
    <property type="entry name" value="NUDIX_hydrolase-like_dom_sf"/>
</dbReference>
<dbReference type="KEGG" id="tbk:HF295_01525"/>
<evidence type="ECO:0000313" key="5">
    <source>
        <dbReference type="EMBL" id="QLY39611.1"/>
    </source>
</evidence>
<dbReference type="PANTHER" id="PTHR43046:SF14">
    <property type="entry name" value="MUTT_NUDIX FAMILY PROTEIN"/>
    <property type="match status" value="1"/>
</dbReference>
<dbReference type="Pfam" id="PF00293">
    <property type="entry name" value="NUDIX"/>
    <property type="match status" value="1"/>
</dbReference>
<dbReference type="Gene3D" id="3.90.79.10">
    <property type="entry name" value="Nucleoside Triphosphate Pyrophosphohydrolase"/>
    <property type="match status" value="1"/>
</dbReference>
<name>A0A7L6N218_9MOLU</name>
<dbReference type="PROSITE" id="PS00893">
    <property type="entry name" value="NUDIX_BOX"/>
    <property type="match status" value="1"/>
</dbReference>
<comment type="cofactor">
    <cofactor evidence="1">
        <name>Mg(2+)</name>
        <dbReference type="ChEBI" id="CHEBI:18420"/>
    </cofactor>
</comment>
<dbReference type="AlphaFoldDB" id="A0A7L6N218"/>
<keyword evidence="2 3" id="KW-0378">Hydrolase</keyword>
<reference evidence="5 6" key="1">
    <citation type="submission" date="2020-04" db="EMBL/GenBank/DDBJ databases">
        <authorList>
            <person name="Zheng R.K."/>
            <person name="Sun C.M."/>
        </authorList>
    </citation>
    <scope>NUCLEOTIDE SEQUENCE [LARGE SCALE GENOMIC DNA]</scope>
    <source>
        <strain evidence="6">zrk29</strain>
    </source>
</reference>
<sequence length="157" mass="18383">MILEIFADDLKKKDISKNYYRSSRAIIKKDNQVLLLYSRKLDYYMLPGGRIEKNESAEACVHREVLEETGFHVSQAKETIVIKEYYQDSSWESHFFICQIDNQVSDKALTEEEHYLDIELVWLPLVDAIFLLDSHDSPFAKANNIMQREFLALTNSL</sequence>
<accession>A0A7L6N218</accession>
<dbReference type="InterPro" id="IPR020476">
    <property type="entry name" value="Nudix_hydrolase"/>
</dbReference>
<evidence type="ECO:0000259" key="4">
    <source>
        <dbReference type="PROSITE" id="PS51462"/>
    </source>
</evidence>
<dbReference type="SUPFAM" id="SSF55811">
    <property type="entry name" value="Nudix"/>
    <property type="match status" value="1"/>
</dbReference>
<evidence type="ECO:0000256" key="3">
    <source>
        <dbReference type="RuleBase" id="RU003476"/>
    </source>
</evidence>
<evidence type="ECO:0000313" key="6">
    <source>
        <dbReference type="Proteomes" id="UP000512167"/>
    </source>
</evidence>
<dbReference type="PROSITE" id="PS51462">
    <property type="entry name" value="NUDIX"/>
    <property type="match status" value="1"/>
</dbReference>
<evidence type="ECO:0000256" key="1">
    <source>
        <dbReference type="ARBA" id="ARBA00001946"/>
    </source>
</evidence>
<dbReference type="EMBL" id="CP051151">
    <property type="protein sequence ID" value="QLY39611.1"/>
    <property type="molecule type" value="Genomic_DNA"/>
</dbReference>
<dbReference type="InterPro" id="IPR020084">
    <property type="entry name" value="NUDIX_hydrolase_CS"/>
</dbReference>
<dbReference type="PANTHER" id="PTHR43046">
    <property type="entry name" value="GDP-MANNOSE MANNOSYL HYDROLASE"/>
    <property type="match status" value="1"/>
</dbReference>
<evidence type="ECO:0000256" key="2">
    <source>
        <dbReference type="ARBA" id="ARBA00022801"/>
    </source>
</evidence>
<dbReference type="PRINTS" id="PR00502">
    <property type="entry name" value="NUDIXFAMILY"/>
</dbReference>
<dbReference type="RefSeq" id="WP_312032087.1">
    <property type="nucleotide sequence ID" value="NZ_CP051151.1"/>
</dbReference>
<dbReference type="Proteomes" id="UP000512167">
    <property type="component" value="Chromosome"/>
</dbReference>
<keyword evidence="6" id="KW-1185">Reference proteome</keyword>
<organism evidence="5 6">
    <name type="scientific">Hujiaoplasma nucleasis</name>
    <dbReference type="NCBI Taxonomy" id="2725268"/>
    <lineage>
        <taxon>Bacteria</taxon>
        <taxon>Bacillati</taxon>
        <taxon>Mycoplasmatota</taxon>
        <taxon>Mollicutes</taxon>
        <taxon>Candidatus Izemoplasmatales</taxon>
        <taxon>Hujiaoplasmataceae</taxon>
        <taxon>Hujiaoplasma</taxon>
    </lineage>
</organism>
<proteinExistence type="inferred from homology"/>